<dbReference type="OrthoDB" id="9815501at2"/>
<dbReference type="KEGG" id="vgo:GJW-30_1_01744"/>
<sequence length="91" mass="9927">MRSSKPLTVTLGPQQASVEARVKSGEFASASEVLRAGIRALDREDAALTEYLRQEIAASLADPRPNLPAEEVFAEVKKLHQQTLKARKRGA</sequence>
<dbReference type="Pfam" id="PF21217">
    <property type="entry name" value="PaaA2"/>
    <property type="match status" value="1"/>
</dbReference>
<dbReference type="Proteomes" id="UP000236884">
    <property type="component" value="Chromosome"/>
</dbReference>
<reference evidence="2 3" key="1">
    <citation type="submission" date="2015-08" db="EMBL/GenBank/DDBJ databases">
        <title>Investigation of the bacterial diversity of lava forest soil.</title>
        <authorList>
            <person name="Lee J.S."/>
        </authorList>
    </citation>
    <scope>NUCLEOTIDE SEQUENCE [LARGE SCALE GENOMIC DNA]</scope>
    <source>
        <strain evidence="2 3">GJW-30</strain>
    </source>
</reference>
<evidence type="ECO:0000259" key="1">
    <source>
        <dbReference type="Pfam" id="PF21217"/>
    </source>
</evidence>
<keyword evidence="3" id="KW-1185">Reference proteome</keyword>
<name>A0A0S3PTH1_9BRAD</name>
<dbReference type="Gene3D" id="6.10.10.120">
    <property type="entry name" value="Antitoxin ParD1-like"/>
    <property type="match status" value="1"/>
</dbReference>
<organism evidence="2 3">
    <name type="scientific">Variibacter gotjawalensis</name>
    <dbReference type="NCBI Taxonomy" id="1333996"/>
    <lineage>
        <taxon>Bacteria</taxon>
        <taxon>Pseudomonadati</taxon>
        <taxon>Pseudomonadota</taxon>
        <taxon>Alphaproteobacteria</taxon>
        <taxon>Hyphomicrobiales</taxon>
        <taxon>Nitrobacteraceae</taxon>
        <taxon>Variibacter</taxon>
    </lineage>
</organism>
<dbReference type="InterPro" id="IPR048851">
    <property type="entry name" value="PaaA2_dom"/>
</dbReference>
<evidence type="ECO:0000313" key="3">
    <source>
        <dbReference type="Proteomes" id="UP000236884"/>
    </source>
</evidence>
<dbReference type="AlphaFoldDB" id="A0A0S3PTH1"/>
<evidence type="ECO:0000313" key="2">
    <source>
        <dbReference type="EMBL" id="BAT59213.1"/>
    </source>
</evidence>
<dbReference type="RefSeq" id="WP_096354291.1">
    <property type="nucleotide sequence ID" value="NZ_AP014946.1"/>
</dbReference>
<dbReference type="EMBL" id="AP014946">
    <property type="protein sequence ID" value="BAT59213.1"/>
    <property type="molecule type" value="Genomic_DNA"/>
</dbReference>
<dbReference type="InterPro" id="IPR038296">
    <property type="entry name" value="ParD_sf"/>
</dbReference>
<gene>
    <name evidence="2" type="ORF">GJW-30_1_01744</name>
</gene>
<accession>A0A0S3PTH1</accession>
<proteinExistence type="predicted"/>
<feature type="domain" description="Stability determinant" evidence="1">
    <location>
        <begin position="47"/>
        <end position="75"/>
    </location>
</feature>
<protein>
    <recommendedName>
        <fullName evidence="1">Stability determinant domain-containing protein</fullName>
    </recommendedName>
</protein>
<dbReference type="InterPro" id="IPR022789">
    <property type="entry name" value="ParD"/>
</dbReference>
<dbReference type="NCBIfam" id="TIGR02606">
    <property type="entry name" value="antidote_CC2985"/>
    <property type="match status" value="1"/>
</dbReference>